<dbReference type="EMBL" id="CP003316">
    <property type="protein sequence ID" value="AFA39258.1"/>
    <property type="molecule type" value="Genomic_DNA"/>
</dbReference>
<dbReference type="HOGENOM" id="CLU_175270_0_2_2"/>
<dbReference type="eggNOG" id="arCOG02217">
    <property type="taxonomic scope" value="Archaea"/>
</dbReference>
<reference evidence="1 2" key="1">
    <citation type="journal article" date="2012" name="Stand. Genomic Sci.">
        <title>Complete genome sequence of Pyrobaculum oguniense.</title>
        <authorList>
            <person name="Bernick D.L."/>
            <person name="Karplus K."/>
            <person name="Lui L.M."/>
            <person name="Coker J.K."/>
            <person name="Murphy J.N."/>
            <person name="Chan P.P."/>
            <person name="Cozen A.E."/>
            <person name="Lowe T.M."/>
        </authorList>
    </citation>
    <scope>NUCLEOTIDE SEQUENCE [LARGE SCALE GENOMIC DNA]</scope>
    <source>
        <strain evidence="1 2">TE7</strain>
    </source>
</reference>
<protein>
    <submittedName>
        <fullName evidence="1">Uncharacterized protein</fullName>
    </submittedName>
</protein>
<dbReference type="KEGG" id="pog:Pogu_1231"/>
<keyword evidence="2" id="KW-1185">Reference proteome</keyword>
<dbReference type="STRING" id="698757.Pogu_1231"/>
<evidence type="ECO:0000313" key="2">
    <source>
        <dbReference type="Proteomes" id="UP000009062"/>
    </source>
</evidence>
<proteinExistence type="predicted"/>
<dbReference type="AlphaFoldDB" id="H6Q8V3"/>
<organism evidence="1 2">
    <name type="scientific">Pyrobaculum oguniense (strain DSM 13380 / JCM 10595 / TE7)</name>
    <dbReference type="NCBI Taxonomy" id="698757"/>
    <lineage>
        <taxon>Archaea</taxon>
        <taxon>Thermoproteota</taxon>
        <taxon>Thermoprotei</taxon>
        <taxon>Thermoproteales</taxon>
        <taxon>Thermoproteaceae</taxon>
        <taxon>Pyrobaculum</taxon>
    </lineage>
</organism>
<gene>
    <name evidence="1" type="ordered locus">Pogu_1231</name>
</gene>
<name>H6Q8V3_PYROT</name>
<dbReference type="Proteomes" id="UP000009062">
    <property type="component" value="Chromosome"/>
</dbReference>
<evidence type="ECO:0000313" key="1">
    <source>
        <dbReference type="EMBL" id="AFA39258.1"/>
    </source>
</evidence>
<sequence>MAVKEKIRELETQENMERVIKELEALPMGAPRGFASASVREDRDSG</sequence>
<accession>H6Q8V3</accession>